<dbReference type="STRING" id="411490.ANACAC_00109"/>
<dbReference type="HOGENOM" id="CLU_3003903_0_0_9"/>
<reference evidence="1" key="2">
    <citation type="submission" date="2013-11" db="EMBL/GenBank/DDBJ databases">
        <title>Draft genome sequence of Anaerostipes caccae (DSM 14662).</title>
        <authorList>
            <person name="Sudarsanam P."/>
            <person name="Ley R."/>
            <person name="Guruge J."/>
            <person name="Turnbaugh P.J."/>
            <person name="Mahowald M."/>
            <person name="Liep D."/>
            <person name="Gordon J."/>
        </authorList>
    </citation>
    <scope>NUCLEOTIDE SEQUENCE</scope>
    <source>
        <strain evidence="1">DSM 14662</strain>
    </source>
</reference>
<evidence type="ECO:0000313" key="2">
    <source>
        <dbReference type="Proteomes" id="UP000004935"/>
    </source>
</evidence>
<dbReference type="Proteomes" id="UP000004935">
    <property type="component" value="Unassembled WGS sequence"/>
</dbReference>
<evidence type="ECO:0000313" key="1">
    <source>
        <dbReference type="EMBL" id="EDR99268.1"/>
    </source>
</evidence>
<reference evidence="1" key="1">
    <citation type="submission" date="2007-11" db="EMBL/GenBank/DDBJ databases">
        <authorList>
            <person name="Fulton L."/>
            <person name="Clifton S."/>
            <person name="Fulton B."/>
            <person name="Xu J."/>
            <person name="Minx P."/>
            <person name="Pepin K.H."/>
            <person name="Johnson M."/>
            <person name="Thiruvilangam P."/>
            <person name="Bhonagiri V."/>
            <person name="Nash W.E."/>
            <person name="Mardis E.R."/>
            <person name="Wilson R.K."/>
        </authorList>
    </citation>
    <scope>NUCLEOTIDE SEQUENCE [LARGE SCALE GENOMIC DNA]</scope>
    <source>
        <strain evidence="1">DSM 14662</strain>
    </source>
</reference>
<proteinExistence type="predicted"/>
<name>B0M9E6_ANACD</name>
<dbReference type="AlphaFoldDB" id="B0M9E6"/>
<accession>B0M9E6</accession>
<gene>
    <name evidence="1" type="ORF">ANACAC_00109</name>
</gene>
<comment type="caution">
    <text evidence="1">The sequence shown here is derived from an EMBL/GenBank/DDBJ whole genome shotgun (WGS) entry which is preliminary data.</text>
</comment>
<dbReference type="EMBL" id="ABAX03000001">
    <property type="protein sequence ID" value="EDR99268.1"/>
    <property type="molecule type" value="Genomic_DNA"/>
</dbReference>
<keyword evidence="2" id="KW-1185">Reference proteome</keyword>
<organism evidence="1 2">
    <name type="scientific">Anaerostipes caccae (strain DSM 14662 / CCUG 47493 / JCM 13470 / NCIMB 13811 / L1-92)</name>
    <dbReference type="NCBI Taxonomy" id="411490"/>
    <lineage>
        <taxon>Bacteria</taxon>
        <taxon>Bacillati</taxon>
        <taxon>Bacillota</taxon>
        <taxon>Clostridia</taxon>
        <taxon>Lachnospirales</taxon>
        <taxon>Lachnospiraceae</taxon>
        <taxon>Anaerostipes</taxon>
    </lineage>
</organism>
<protein>
    <submittedName>
        <fullName evidence="1">Uncharacterized protein</fullName>
    </submittedName>
</protein>
<sequence>MPKITFVFIYQKRFFISEAGIIISIQHLFLFIQNESYGTSESYGVFQYNTCFYLSE</sequence>